<dbReference type="OrthoDB" id="1441884at2"/>
<comment type="caution">
    <text evidence="2">The sequence shown here is derived from an EMBL/GenBank/DDBJ whole genome shotgun (WGS) entry which is preliminary data.</text>
</comment>
<dbReference type="InterPro" id="IPR039561">
    <property type="entry name" value="Peptidase_M15C"/>
</dbReference>
<organism evidence="2 3">
    <name type="scientific">Bizionia algoritergicola</name>
    <dbReference type="NCBI Taxonomy" id="291187"/>
    <lineage>
        <taxon>Bacteria</taxon>
        <taxon>Pseudomonadati</taxon>
        <taxon>Bacteroidota</taxon>
        <taxon>Flavobacteriia</taxon>
        <taxon>Flavobacteriales</taxon>
        <taxon>Flavobacteriaceae</taxon>
        <taxon>Bizionia</taxon>
    </lineage>
</organism>
<dbReference type="AlphaFoldDB" id="A0A5D0R253"/>
<evidence type="ECO:0000259" key="1">
    <source>
        <dbReference type="Pfam" id="PF13539"/>
    </source>
</evidence>
<dbReference type="GO" id="GO:0008233">
    <property type="term" value="F:peptidase activity"/>
    <property type="evidence" value="ECO:0007669"/>
    <property type="project" value="InterPro"/>
</dbReference>
<protein>
    <submittedName>
        <fullName evidence="2">M15 family peptidase</fullName>
    </submittedName>
</protein>
<evidence type="ECO:0000313" key="3">
    <source>
        <dbReference type="Proteomes" id="UP000324358"/>
    </source>
</evidence>
<keyword evidence="3" id="KW-1185">Reference proteome</keyword>
<reference evidence="2 3" key="1">
    <citation type="submission" date="2019-08" db="EMBL/GenBank/DDBJ databases">
        <title>Genomes of Antarctic Bizionia species.</title>
        <authorList>
            <person name="Bowman J.P."/>
        </authorList>
    </citation>
    <scope>NUCLEOTIDE SEQUENCE [LARGE SCALE GENOMIC DNA]</scope>
    <source>
        <strain evidence="2 3">APA-1</strain>
    </source>
</reference>
<dbReference type="SUPFAM" id="SSF55166">
    <property type="entry name" value="Hedgehog/DD-peptidase"/>
    <property type="match status" value="1"/>
</dbReference>
<evidence type="ECO:0000313" key="2">
    <source>
        <dbReference type="EMBL" id="TYB74584.1"/>
    </source>
</evidence>
<sequence length="118" mass="13896">MSLSQHQRIFTRNIAKLIVFAYQHGLELTFGEAFRTNEQQLLYVQSGKSQTMNSNHLRRLAVDFNVFENGNLTYDWKTVKILGDYWETLDTANRWGGDWNKNNIKDGFIDVPHFEMHI</sequence>
<dbReference type="Pfam" id="PF13539">
    <property type="entry name" value="Peptidase_M15_4"/>
    <property type="match status" value="1"/>
</dbReference>
<dbReference type="Proteomes" id="UP000324358">
    <property type="component" value="Unassembled WGS sequence"/>
</dbReference>
<feature type="domain" description="Peptidase M15C" evidence="1">
    <location>
        <begin position="49"/>
        <end position="116"/>
    </location>
</feature>
<dbReference type="Gene3D" id="3.30.1380.10">
    <property type="match status" value="1"/>
</dbReference>
<dbReference type="RefSeq" id="WP_066256148.1">
    <property type="nucleotide sequence ID" value="NZ_VSKL01000001.1"/>
</dbReference>
<dbReference type="EMBL" id="VSKL01000001">
    <property type="protein sequence ID" value="TYB74584.1"/>
    <property type="molecule type" value="Genomic_DNA"/>
</dbReference>
<accession>A0A5D0R253</accession>
<name>A0A5D0R253_9FLAO</name>
<proteinExistence type="predicted"/>
<dbReference type="InterPro" id="IPR009045">
    <property type="entry name" value="Zn_M74/Hedgehog-like"/>
</dbReference>
<gene>
    <name evidence="2" type="ORF">ES675_00120</name>
</gene>